<accession>A0AAP0I4Y0</accession>
<evidence type="ECO:0000256" key="6">
    <source>
        <dbReference type="SAM" id="MobiDB-lite"/>
    </source>
</evidence>
<keyword evidence="3" id="KW-0217">Developmental protein</keyword>
<name>A0AAP0I4Y0_9MAGN</name>
<protein>
    <recommendedName>
        <fullName evidence="7">LOB domain-containing protein</fullName>
    </recommendedName>
</protein>
<evidence type="ECO:0000256" key="2">
    <source>
        <dbReference type="ARBA" id="ARBA00005474"/>
    </source>
</evidence>
<feature type="coiled-coil region" evidence="5">
    <location>
        <begin position="189"/>
        <end position="226"/>
    </location>
</feature>
<evidence type="ECO:0000256" key="5">
    <source>
        <dbReference type="SAM" id="Coils"/>
    </source>
</evidence>
<proteinExistence type="inferred from homology"/>
<evidence type="ECO:0000256" key="4">
    <source>
        <dbReference type="ARBA" id="ARBA00023242"/>
    </source>
</evidence>
<evidence type="ECO:0000259" key="7">
    <source>
        <dbReference type="PROSITE" id="PS50891"/>
    </source>
</evidence>
<dbReference type="GO" id="GO:0005634">
    <property type="term" value="C:nucleus"/>
    <property type="evidence" value="ECO:0007669"/>
    <property type="project" value="UniProtKB-SubCell"/>
</dbReference>
<dbReference type="InterPro" id="IPR004883">
    <property type="entry name" value="LOB"/>
</dbReference>
<dbReference type="PROSITE" id="PS50891">
    <property type="entry name" value="LOB"/>
    <property type="match status" value="1"/>
</dbReference>
<dbReference type="Pfam" id="PF03195">
    <property type="entry name" value="LOB"/>
    <property type="match status" value="1"/>
</dbReference>
<organism evidence="8 9">
    <name type="scientific">Stephania japonica</name>
    <dbReference type="NCBI Taxonomy" id="461633"/>
    <lineage>
        <taxon>Eukaryota</taxon>
        <taxon>Viridiplantae</taxon>
        <taxon>Streptophyta</taxon>
        <taxon>Embryophyta</taxon>
        <taxon>Tracheophyta</taxon>
        <taxon>Spermatophyta</taxon>
        <taxon>Magnoliopsida</taxon>
        <taxon>Ranunculales</taxon>
        <taxon>Menispermaceae</taxon>
        <taxon>Menispermoideae</taxon>
        <taxon>Cissampelideae</taxon>
        <taxon>Stephania</taxon>
    </lineage>
</organism>
<feature type="region of interest" description="Disordered" evidence="6">
    <location>
        <begin position="285"/>
        <end position="319"/>
    </location>
</feature>
<feature type="domain" description="LOB" evidence="7">
    <location>
        <begin position="5"/>
        <end position="107"/>
    </location>
</feature>
<keyword evidence="4" id="KW-0539">Nucleus</keyword>
<evidence type="ECO:0000313" key="9">
    <source>
        <dbReference type="Proteomes" id="UP001417504"/>
    </source>
</evidence>
<dbReference type="Proteomes" id="UP001417504">
    <property type="component" value="Unassembled WGS sequence"/>
</dbReference>
<keyword evidence="9" id="KW-1185">Reference proteome</keyword>
<dbReference type="PANTHER" id="PTHR31301:SF83">
    <property type="entry name" value="PROTEIN ASYMMETRIC LEAVES 2"/>
    <property type="match status" value="1"/>
</dbReference>
<dbReference type="AlphaFoldDB" id="A0AAP0I4Y0"/>
<sequence>MASNSPCAACKFLRRKCIPDCPFAPYFPPDNPVKFTNVHKVFGASNVSKLLSELHTHAQKEDAVNSLAYEAQARLEDPVYGCVGLITNLSRQLSRVQQDLYSAKLELSQYLGPNAMAMSPIIQPTSNPYVIQQYQHHHQANASPSMGAAAYGIQPPHHMSMGMGLAVGGPSQPHFIVREPYHRRIDYEAQQLAVAYAREQELMRNLEQQQQLQAQQRQQHQHQQQQQQQIDLVRYQNYIGGFDASGVAELNNQVQAVHVSDGMTNTVPIINFDSQFQQQQQINESEEQQAQELMPHHEQQLLLTAAKSEEDNTSIGPPT</sequence>
<comment type="subcellular location">
    <subcellularLocation>
        <location evidence="1">Nucleus</location>
    </subcellularLocation>
</comment>
<evidence type="ECO:0000313" key="8">
    <source>
        <dbReference type="EMBL" id="KAK9108741.1"/>
    </source>
</evidence>
<evidence type="ECO:0000256" key="3">
    <source>
        <dbReference type="ARBA" id="ARBA00022473"/>
    </source>
</evidence>
<comment type="similarity">
    <text evidence="2">Belongs to the LOB domain-containing protein family.</text>
</comment>
<gene>
    <name evidence="8" type="ORF">Sjap_016801</name>
</gene>
<dbReference type="PANTHER" id="PTHR31301">
    <property type="entry name" value="LOB DOMAIN-CONTAINING PROTEIN 4-RELATED"/>
    <property type="match status" value="1"/>
</dbReference>
<keyword evidence="5" id="KW-0175">Coiled coil</keyword>
<evidence type="ECO:0000256" key="1">
    <source>
        <dbReference type="ARBA" id="ARBA00004123"/>
    </source>
</evidence>
<reference evidence="8 9" key="1">
    <citation type="submission" date="2024-01" db="EMBL/GenBank/DDBJ databases">
        <title>Genome assemblies of Stephania.</title>
        <authorList>
            <person name="Yang L."/>
        </authorList>
    </citation>
    <scope>NUCLEOTIDE SEQUENCE [LARGE SCALE GENOMIC DNA]</scope>
    <source>
        <strain evidence="8">QJT</strain>
        <tissue evidence="8">Leaf</tissue>
    </source>
</reference>
<comment type="caution">
    <text evidence="8">The sequence shown here is derived from an EMBL/GenBank/DDBJ whole genome shotgun (WGS) entry which is preliminary data.</text>
</comment>
<dbReference type="EMBL" id="JBBNAE010000007">
    <property type="protein sequence ID" value="KAK9108741.1"/>
    <property type="molecule type" value="Genomic_DNA"/>
</dbReference>